<dbReference type="Pfam" id="PF04940">
    <property type="entry name" value="BLUF"/>
    <property type="match status" value="1"/>
</dbReference>
<gene>
    <name evidence="2" type="ORF">DSM107003_12380</name>
</gene>
<dbReference type="Proteomes" id="UP000276103">
    <property type="component" value="Unassembled WGS sequence"/>
</dbReference>
<dbReference type="GO" id="GO:0009882">
    <property type="term" value="F:blue light photoreceptor activity"/>
    <property type="evidence" value="ECO:0007669"/>
    <property type="project" value="InterPro"/>
</dbReference>
<dbReference type="PROSITE" id="PS50925">
    <property type="entry name" value="BLUF"/>
    <property type="match status" value="1"/>
</dbReference>
<evidence type="ECO:0000313" key="2">
    <source>
        <dbReference type="EMBL" id="RUS98150.1"/>
    </source>
</evidence>
<evidence type="ECO:0000259" key="1">
    <source>
        <dbReference type="PROSITE" id="PS50925"/>
    </source>
</evidence>
<dbReference type="GO" id="GO:0071949">
    <property type="term" value="F:FAD binding"/>
    <property type="evidence" value="ECO:0007669"/>
    <property type="project" value="InterPro"/>
</dbReference>
<dbReference type="RefSeq" id="WP_199743991.1">
    <property type="nucleotide sequence ID" value="NZ_RSCM01000003.1"/>
</dbReference>
<keyword evidence="3" id="KW-1185">Reference proteome</keyword>
<evidence type="ECO:0000313" key="3">
    <source>
        <dbReference type="Proteomes" id="UP000276103"/>
    </source>
</evidence>
<dbReference type="AlphaFoldDB" id="A0A3S1C830"/>
<dbReference type="Gene3D" id="3.30.70.100">
    <property type="match status" value="1"/>
</dbReference>
<dbReference type="InterPro" id="IPR007024">
    <property type="entry name" value="BLUF_domain"/>
</dbReference>
<comment type="caution">
    <text evidence="2">The sequence shown here is derived from an EMBL/GenBank/DDBJ whole genome shotgun (WGS) entry which is preliminary data.</text>
</comment>
<dbReference type="SMART" id="SM01034">
    <property type="entry name" value="BLUF"/>
    <property type="match status" value="1"/>
</dbReference>
<protein>
    <recommendedName>
        <fullName evidence="1">BLUF domain-containing protein</fullName>
    </recommendedName>
</protein>
<dbReference type="EMBL" id="RSCM01000003">
    <property type="protein sequence ID" value="RUS98150.1"/>
    <property type="molecule type" value="Genomic_DNA"/>
</dbReference>
<feature type="domain" description="BLUF" evidence="1">
    <location>
        <begin position="4"/>
        <end position="102"/>
    </location>
</feature>
<reference evidence="2 3" key="1">
    <citation type="journal article" date="2019" name="Genome Biol. Evol.">
        <title>Day and night: Metabolic profiles and evolutionary relationships of six axenic non-marine cyanobacteria.</title>
        <authorList>
            <person name="Will S.E."/>
            <person name="Henke P."/>
            <person name="Boedeker C."/>
            <person name="Huang S."/>
            <person name="Brinkmann H."/>
            <person name="Rohde M."/>
            <person name="Jarek M."/>
            <person name="Friedl T."/>
            <person name="Seufert S."/>
            <person name="Schumacher M."/>
            <person name="Overmann J."/>
            <person name="Neumann-Schaal M."/>
            <person name="Petersen J."/>
        </authorList>
    </citation>
    <scope>NUCLEOTIDE SEQUENCE [LARGE SCALE GENOMIC DNA]</scope>
    <source>
        <strain evidence="2 3">SAG 1403-4b</strain>
    </source>
</reference>
<proteinExistence type="predicted"/>
<dbReference type="Gene3D" id="1.10.287.1540">
    <property type="match status" value="1"/>
</dbReference>
<sequence length="154" mass="17662">MMNLYRLIYSSYAKPDLGYHDLKDIMEKSERNNQSDGITGLLCYGDSIFLQILEGDSCGALRYRKIVSKTYHRIALDTRHHTPELIECIPIESRLFGIWSMKAVNFSNLNSQEVRNLILKYSTSTTLQPHTMTSQQCLNLMQALVTVYDKAASF</sequence>
<name>A0A3S1C830_ANAVA</name>
<accession>A0A3S1C830</accession>
<organism evidence="2 3">
    <name type="scientific">Trichormus variabilis SAG 1403-4b</name>
    <dbReference type="NCBI Taxonomy" id="447716"/>
    <lineage>
        <taxon>Bacteria</taxon>
        <taxon>Bacillati</taxon>
        <taxon>Cyanobacteriota</taxon>
        <taxon>Cyanophyceae</taxon>
        <taxon>Nostocales</taxon>
        <taxon>Nostocaceae</taxon>
        <taxon>Trichormus</taxon>
    </lineage>
</organism>
<dbReference type="InterPro" id="IPR036046">
    <property type="entry name" value="Acylphosphatase-like_dom_sf"/>
</dbReference>
<dbReference type="SUPFAM" id="SSF54975">
    <property type="entry name" value="Acylphosphatase/BLUF domain-like"/>
    <property type="match status" value="1"/>
</dbReference>